<organism evidence="3">
    <name type="scientific">Medioppia subpectinata</name>
    <dbReference type="NCBI Taxonomy" id="1979941"/>
    <lineage>
        <taxon>Eukaryota</taxon>
        <taxon>Metazoa</taxon>
        <taxon>Ecdysozoa</taxon>
        <taxon>Arthropoda</taxon>
        <taxon>Chelicerata</taxon>
        <taxon>Arachnida</taxon>
        <taxon>Acari</taxon>
        <taxon>Acariformes</taxon>
        <taxon>Sarcoptiformes</taxon>
        <taxon>Oribatida</taxon>
        <taxon>Brachypylina</taxon>
        <taxon>Oppioidea</taxon>
        <taxon>Oppiidae</taxon>
        <taxon>Medioppia</taxon>
    </lineage>
</organism>
<dbReference type="OrthoDB" id="6515568at2759"/>
<evidence type="ECO:0000256" key="2">
    <source>
        <dbReference type="SAM" id="MobiDB-lite"/>
    </source>
</evidence>
<gene>
    <name evidence="3" type="ORF">OSB1V03_LOCUS2047</name>
</gene>
<dbReference type="AlphaFoldDB" id="A0A7R9PVN9"/>
<feature type="region of interest" description="Disordered" evidence="2">
    <location>
        <begin position="173"/>
        <end position="247"/>
    </location>
</feature>
<protein>
    <submittedName>
        <fullName evidence="3">Uncharacterized protein</fullName>
    </submittedName>
</protein>
<dbReference type="EMBL" id="OC855242">
    <property type="protein sequence ID" value="CAD7621576.1"/>
    <property type="molecule type" value="Genomic_DNA"/>
</dbReference>
<keyword evidence="4" id="KW-1185">Reference proteome</keyword>
<proteinExistence type="predicted"/>
<dbReference type="Proteomes" id="UP000759131">
    <property type="component" value="Unassembled WGS sequence"/>
</dbReference>
<evidence type="ECO:0000313" key="4">
    <source>
        <dbReference type="Proteomes" id="UP000759131"/>
    </source>
</evidence>
<evidence type="ECO:0000313" key="3">
    <source>
        <dbReference type="EMBL" id="CAD7621576.1"/>
    </source>
</evidence>
<name>A0A7R9PVN9_9ACAR</name>
<accession>A0A7R9PVN9</accession>
<keyword evidence="1" id="KW-0175">Coiled coil</keyword>
<evidence type="ECO:0000256" key="1">
    <source>
        <dbReference type="SAM" id="Coils"/>
    </source>
</evidence>
<feature type="coiled-coil region" evidence="1">
    <location>
        <begin position="64"/>
        <end position="98"/>
    </location>
</feature>
<dbReference type="EMBL" id="CAJPIZ010000667">
    <property type="protein sequence ID" value="CAG2102006.1"/>
    <property type="molecule type" value="Genomic_DNA"/>
</dbReference>
<feature type="compositionally biased region" description="Low complexity" evidence="2">
    <location>
        <begin position="178"/>
        <end position="196"/>
    </location>
</feature>
<sequence>MSAVVLSPEKRVYVSIKPYNQLKSPKICLSLDSSDETIDGKEGHNVCQSCPVLKRMVVHKDTAIRRLSEDREQLKLKLTQINNENIELKQTLKRLQSQDSGSAAIESNEKYVTLKASNDELVAINNSGSAAIESNEKYVTLKASNDELVAINRHLRQHLDTLRVVFNELYNSGDDNGNETTITTTNTSSNSTVQSTGPSVPTKTDTKTQSTSTDFIISGDKSNDNSRVDQSGDALSSKSSFDQWYNK</sequence>
<reference evidence="3" key="1">
    <citation type="submission" date="2020-11" db="EMBL/GenBank/DDBJ databases">
        <authorList>
            <person name="Tran Van P."/>
        </authorList>
    </citation>
    <scope>NUCLEOTIDE SEQUENCE</scope>
</reference>
<feature type="compositionally biased region" description="Polar residues" evidence="2">
    <location>
        <begin position="233"/>
        <end position="247"/>
    </location>
</feature>